<dbReference type="RefSeq" id="XP_011395380.1">
    <property type="nucleotide sequence ID" value="XM_011397078.1"/>
</dbReference>
<dbReference type="EMBL" id="CM002242">
    <property type="protein sequence ID" value="ESA42033.1"/>
    <property type="molecule type" value="Genomic_DNA"/>
</dbReference>
<feature type="transmembrane region" description="Helical" evidence="5">
    <location>
        <begin position="308"/>
        <end position="330"/>
    </location>
</feature>
<keyword evidence="3 5" id="KW-1133">Transmembrane helix</keyword>
<feature type="transmembrane region" description="Helical" evidence="5">
    <location>
        <begin position="367"/>
        <end position="386"/>
    </location>
</feature>
<feature type="transmembrane region" description="Helical" evidence="5">
    <location>
        <begin position="150"/>
        <end position="167"/>
    </location>
</feature>
<dbReference type="GeneID" id="23569855"/>
<feature type="transmembrane region" description="Helical" evidence="5">
    <location>
        <begin position="47"/>
        <end position="64"/>
    </location>
</feature>
<dbReference type="PANTHER" id="PTHR23502">
    <property type="entry name" value="MAJOR FACILITATOR SUPERFAMILY"/>
    <property type="match status" value="1"/>
</dbReference>
<dbReference type="Pfam" id="PF07690">
    <property type="entry name" value="MFS_1"/>
    <property type="match status" value="1"/>
</dbReference>
<dbReference type="SUPFAM" id="SSF103473">
    <property type="entry name" value="MFS general substrate transporter"/>
    <property type="match status" value="1"/>
</dbReference>
<sequence length="445" mass="48721">MANADIAEEYGVASSLEALSTAMYLFGMGSGALFAGPLSETFGRSPVYLTSTFCYIFFVLGSALRPTFGGHVACRYFVGLFASGTLGSNGSSVQDQFRFVGRTFAFPVIAWANVAGKPLFVPLSKSPVIAPIAGGFIIADPYLGWHWTEWVTLVISGTAFLASFLFLPETYLPKLLEWKAEHLRRLTNDQRYVSAHAQNLRQRSFAQRLRTRLSLPLKFIHTESVITVLGVYLILLYTLLFTFLSGFDQIFRQAHDLDKGQTGACFGALAAGATSFMLAVPGLYLWARRREARLVSSTQDANTTLEPEFRLFPGFVAGPLLPAALFWLGWTDVEMIPMWSVLGACFLFGLVLMALYTSSYGYIVDSYGVHAGSALSAITMLRYIIAGGMALGTRPLFTVPGFGVKWTMTVLGCVAVVLAPAPFVFWKMGPKLRKRSAYAISSCEK</sequence>
<evidence type="ECO:0000313" key="8">
    <source>
        <dbReference type="Proteomes" id="UP000001805"/>
    </source>
</evidence>
<dbReference type="InterPro" id="IPR011701">
    <property type="entry name" value="MFS"/>
</dbReference>
<proteinExistence type="predicted"/>
<keyword evidence="4 5" id="KW-0472">Membrane</keyword>
<dbReference type="Gene3D" id="1.20.1250.20">
    <property type="entry name" value="MFS general substrate transporter like domains"/>
    <property type="match status" value="1"/>
</dbReference>
<keyword evidence="2 5" id="KW-0812">Transmembrane</keyword>
<evidence type="ECO:0000256" key="5">
    <source>
        <dbReference type="SAM" id="Phobius"/>
    </source>
</evidence>
<evidence type="ECO:0000256" key="2">
    <source>
        <dbReference type="ARBA" id="ARBA00022692"/>
    </source>
</evidence>
<reference evidence="7 8" key="1">
    <citation type="journal article" date="2003" name="Nature">
        <title>The genome sequence of the filamentous fungus Neurospora crassa.</title>
        <authorList>
            <person name="Galagan J.E."/>
            <person name="Calvo S.E."/>
            <person name="Borkovich K.A."/>
            <person name="Selker E.U."/>
            <person name="Read N.D."/>
            <person name="Jaffe D."/>
            <person name="FitzHugh W."/>
            <person name="Ma L.J."/>
            <person name="Smirnov S."/>
            <person name="Purcell S."/>
            <person name="Rehman B."/>
            <person name="Elkins T."/>
            <person name="Engels R."/>
            <person name="Wang S."/>
            <person name="Nielsen C.B."/>
            <person name="Butler J."/>
            <person name="Endrizzi M."/>
            <person name="Qui D."/>
            <person name="Ianakiev P."/>
            <person name="Bell-Pedersen D."/>
            <person name="Nelson M.A."/>
            <person name="Werner-Washburne M."/>
            <person name="Selitrennikoff C.P."/>
            <person name="Kinsey J.A."/>
            <person name="Braun E.L."/>
            <person name="Zelter A."/>
            <person name="Schulte U."/>
            <person name="Kothe G.O."/>
            <person name="Jedd G."/>
            <person name="Mewes W."/>
            <person name="Staben C."/>
            <person name="Marcotte E."/>
            <person name="Greenberg D."/>
            <person name="Roy A."/>
            <person name="Foley K."/>
            <person name="Naylor J."/>
            <person name="Stange-Thomann N."/>
            <person name="Barrett R."/>
            <person name="Gnerre S."/>
            <person name="Kamal M."/>
            <person name="Kamvysselis M."/>
            <person name="Mauceli E."/>
            <person name="Bielke C."/>
            <person name="Rudd S."/>
            <person name="Frishman D."/>
            <person name="Krystofova S."/>
            <person name="Rasmussen C."/>
            <person name="Metzenberg R.L."/>
            <person name="Perkins D.D."/>
            <person name="Kroken S."/>
            <person name="Cogoni C."/>
            <person name="Macino G."/>
            <person name="Catcheside D."/>
            <person name="Li W."/>
            <person name="Pratt R.J."/>
            <person name="Osmani S.A."/>
            <person name="DeSouza C.P."/>
            <person name="Glass L."/>
            <person name="Orbach M.J."/>
            <person name="Berglund J.A."/>
            <person name="Voelker R."/>
            <person name="Yarden O."/>
            <person name="Plamann M."/>
            <person name="Seiler S."/>
            <person name="Dunlap J."/>
            <person name="Radford A."/>
            <person name="Aramayo R."/>
            <person name="Natvig D.O."/>
            <person name="Alex L.A."/>
            <person name="Mannhaupt G."/>
            <person name="Ebbole D.J."/>
            <person name="Freitag M."/>
            <person name="Paulsen I."/>
            <person name="Sachs M.S."/>
            <person name="Lander E.S."/>
            <person name="Nusbaum C."/>
            <person name="Birren B."/>
        </authorList>
    </citation>
    <scope>NUCLEOTIDE SEQUENCE [LARGE SCALE GENOMIC DNA]</scope>
    <source>
        <strain evidence="8">ATCC 24698 / 74-OR23-1A / CBS 708.71 / DSM 1257 / FGSC 987</strain>
    </source>
</reference>
<dbReference type="GO" id="GO:0022857">
    <property type="term" value="F:transmembrane transporter activity"/>
    <property type="evidence" value="ECO:0000318"/>
    <property type="project" value="GO_Central"/>
</dbReference>
<dbReference type="Proteomes" id="UP000001805">
    <property type="component" value="Chromosome 7, Linkage Group VII"/>
</dbReference>
<evidence type="ECO:0000256" key="1">
    <source>
        <dbReference type="ARBA" id="ARBA00004141"/>
    </source>
</evidence>
<dbReference type="GO" id="GO:0005886">
    <property type="term" value="C:plasma membrane"/>
    <property type="evidence" value="ECO:0000318"/>
    <property type="project" value="GO_Central"/>
</dbReference>
<feature type="transmembrane region" description="Helical" evidence="5">
    <location>
        <begin position="225"/>
        <end position="246"/>
    </location>
</feature>
<feature type="transmembrane region" description="Helical" evidence="5">
    <location>
        <begin position="266"/>
        <end position="287"/>
    </location>
</feature>
<protein>
    <recommendedName>
        <fullName evidence="6">Major facilitator superfamily (MFS) profile domain-containing protein</fullName>
    </recommendedName>
</protein>
<feature type="domain" description="Major facilitator superfamily (MFS) profile" evidence="6">
    <location>
        <begin position="1"/>
        <end position="445"/>
    </location>
</feature>
<dbReference type="PROSITE" id="PS50850">
    <property type="entry name" value="MFS"/>
    <property type="match status" value="1"/>
</dbReference>
<dbReference type="InParanoid" id="V5IKH2"/>
<feature type="transmembrane region" description="Helical" evidence="5">
    <location>
        <begin position="12"/>
        <end position="35"/>
    </location>
</feature>
<feature type="transmembrane region" description="Helical" evidence="5">
    <location>
        <begin position="406"/>
        <end position="426"/>
    </location>
</feature>
<dbReference type="AlphaFoldDB" id="V5IKH2"/>
<evidence type="ECO:0000313" key="7">
    <source>
        <dbReference type="EMBL" id="ESA42033.1"/>
    </source>
</evidence>
<feature type="transmembrane region" description="Helical" evidence="5">
    <location>
        <begin position="336"/>
        <end position="355"/>
    </location>
</feature>
<accession>V5IKH2</accession>
<dbReference type="InterPro" id="IPR020846">
    <property type="entry name" value="MFS_dom"/>
</dbReference>
<evidence type="ECO:0000256" key="3">
    <source>
        <dbReference type="ARBA" id="ARBA00022989"/>
    </source>
</evidence>
<evidence type="ECO:0000256" key="4">
    <source>
        <dbReference type="ARBA" id="ARBA00023136"/>
    </source>
</evidence>
<dbReference type="GO" id="GO:0055085">
    <property type="term" value="P:transmembrane transport"/>
    <property type="evidence" value="ECO:0000318"/>
    <property type="project" value="GO_Central"/>
</dbReference>
<dbReference type="PANTHER" id="PTHR23502:SF188">
    <property type="entry name" value="MAJOR FACILITATOR SUPERFAMILY (MFS) PROFILE DOMAIN-CONTAINING PROTEIN"/>
    <property type="match status" value="1"/>
</dbReference>
<name>V5IKH2_NEUCR</name>
<dbReference type="InterPro" id="IPR036259">
    <property type="entry name" value="MFS_trans_sf"/>
</dbReference>
<organism evidence="7 8">
    <name type="scientific">Neurospora crassa (strain ATCC 24698 / 74-OR23-1A / CBS 708.71 / DSM 1257 / FGSC 987)</name>
    <dbReference type="NCBI Taxonomy" id="367110"/>
    <lineage>
        <taxon>Eukaryota</taxon>
        <taxon>Fungi</taxon>
        <taxon>Dikarya</taxon>
        <taxon>Ascomycota</taxon>
        <taxon>Pezizomycotina</taxon>
        <taxon>Sordariomycetes</taxon>
        <taxon>Sordariomycetidae</taxon>
        <taxon>Sordariales</taxon>
        <taxon>Sordariaceae</taxon>
        <taxon>Neurospora</taxon>
    </lineage>
</organism>
<dbReference type="KEGG" id="ncr:NCU17257"/>
<dbReference type="VEuPathDB" id="FungiDB:NCU17257"/>
<keyword evidence="8" id="KW-1185">Reference proteome</keyword>
<comment type="subcellular location">
    <subcellularLocation>
        <location evidence="1">Membrane</location>
        <topology evidence="1">Multi-pass membrane protein</topology>
    </subcellularLocation>
</comment>
<evidence type="ECO:0000259" key="6">
    <source>
        <dbReference type="PROSITE" id="PS50850"/>
    </source>
</evidence>
<dbReference type="OrthoDB" id="3936150at2759"/>
<gene>
    <name evidence="7" type="ORF">NCU17257</name>
</gene>
<feature type="transmembrane region" description="Helical" evidence="5">
    <location>
        <begin position="76"/>
        <end position="93"/>
    </location>
</feature>